<name>A0ABS4Q557_9PSEU</name>
<proteinExistence type="predicted"/>
<dbReference type="Proteomes" id="UP000741013">
    <property type="component" value="Unassembled WGS sequence"/>
</dbReference>
<dbReference type="Gene3D" id="1.50.10.20">
    <property type="match status" value="2"/>
</dbReference>
<dbReference type="InterPro" id="IPR008930">
    <property type="entry name" value="Terpenoid_cyclase/PrenylTrfase"/>
</dbReference>
<evidence type="ECO:0000256" key="1">
    <source>
        <dbReference type="SAM" id="SignalP"/>
    </source>
</evidence>
<reference evidence="2 3" key="1">
    <citation type="submission" date="2021-03" db="EMBL/GenBank/DDBJ databases">
        <title>Sequencing the genomes of 1000 actinobacteria strains.</title>
        <authorList>
            <person name="Klenk H.-P."/>
        </authorList>
    </citation>
    <scope>NUCLEOTIDE SEQUENCE [LARGE SCALE GENOMIC DNA]</scope>
    <source>
        <strain evidence="2 3">DSM 45510</strain>
    </source>
</reference>
<gene>
    <name evidence="2" type="ORF">JOM49_008339</name>
</gene>
<accession>A0ABS4Q557</accession>
<feature type="chain" id="PRO_5046385829" description="Prenyltransferase and squalene oxidase repeat-containing protein" evidence="1">
    <location>
        <begin position="22"/>
        <end position="487"/>
    </location>
</feature>
<keyword evidence="1" id="KW-0732">Signal</keyword>
<dbReference type="EMBL" id="JAGGMS010000001">
    <property type="protein sequence ID" value="MBP2186813.1"/>
    <property type="molecule type" value="Genomic_DNA"/>
</dbReference>
<organism evidence="2 3">
    <name type="scientific">Amycolatopsis magusensis</name>
    <dbReference type="NCBI Taxonomy" id="882444"/>
    <lineage>
        <taxon>Bacteria</taxon>
        <taxon>Bacillati</taxon>
        <taxon>Actinomycetota</taxon>
        <taxon>Actinomycetes</taxon>
        <taxon>Pseudonocardiales</taxon>
        <taxon>Pseudonocardiaceae</taxon>
        <taxon>Amycolatopsis</taxon>
    </lineage>
</organism>
<sequence length="487" mass="48496">MRTKLFRARPVAVLASITALAAGLLAPAAAAEAGQSAVARHGAGYLARAITAGGGNLNADVTSTAYAVLGLHAAGVGRQAAQDGVAYLSTQLGEPLKGTDGQDDPGRVGYVLLAAVAGKQNPRQFGGENLVDRLLATQRADGLFGSADPTYDGAFRQGLALAALKAAKVPAAHPKVAAAAAWLTGQQCANGLWQAYRADTAVPCATADPAAFAGPDTNSTGMAVQGLAAYGKLPAAKKVLSSLNATRSADGGFAYIAAPGQASDPNSTALAIQAIVAAGGKPGNAYAALASFQLGCADPVADRGAFFYPGSRAANLLATVQAVPAAAGKAFPLAPSTPSAAVPEVPCAVSMQAVGTPGPCAGTSGVTVTVDFAAFGGTQETRCAPGAQANGVAALQNAGFTPAGTSRWGMAFICRINALPSPAQDPCVNTPPVNAHWAYYHANTGATAWTYSTQGASAYVPPLGSIEAWAFGNKATPTLTPPQVRAA</sequence>
<comment type="caution">
    <text evidence="2">The sequence shown here is derived from an EMBL/GenBank/DDBJ whole genome shotgun (WGS) entry which is preliminary data.</text>
</comment>
<feature type="signal peptide" evidence="1">
    <location>
        <begin position="1"/>
        <end position="21"/>
    </location>
</feature>
<evidence type="ECO:0008006" key="4">
    <source>
        <dbReference type="Google" id="ProtNLM"/>
    </source>
</evidence>
<keyword evidence="3" id="KW-1185">Reference proteome</keyword>
<dbReference type="RefSeq" id="WP_209670138.1">
    <property type="nucleotide sequence ID" value="NZ_JAGGMS010000001.1"/>
</dbReference>
<evidence type="ECO:0000313" key="2">
    <source>
        <dbReference type="EMBL" id="MBP2186813.1"/>
    </source>
</evidence>
<dbReference type="SUPFAM" id="SSF48239">
    <property type="entry name" value="Terpenoid cyclases/Protein prenyltransferases"/>
    <property type="match status" value="1"/>
</dbReference>
<protein>
    <recommendedName>
        <fullName evidence="4">Prenyltransferase and squalene oxidase repeat-containing protein</fullName>
    </recommendedName>
</protein>
<evidence type="ECO:0000313" key="3">
    <source>
        <dbReference type="Proteomes" id="UP000741013"/>
    </source>
</evidence>